<protein>
    <submittedName>
        <fullName evidence="7">Mannosylphosphorylation protein</fullName>
    </submittedName>
</protein>
<feature type="domain" description="LicD/FKTN/FKRP nucleotidyltransferase" evidence="6">
    <location>
        <begin position="203"/>
        <end position="246"/>
    </location>
</feature>
<evidence type="ECO:0000313" key="7">
    <source>
        <dbReference type="EMBL" id="KAK3383280.1"/>
    </source>
</evidence>
<evidence type="ECO:0000256" key="1">
    <source>
        <dbReference type="ARBA" id="ARBA00004167"/>
    </source>
</evidence>
<dbReference type="InterPro" id="IPR007074">
    <property type="entry name" value="LicD/FKTN/FKRP_NTP_transf"/>
</dbReference>
<dbReference type="Pfam" id="PF04991">
    <property type="entry name" value="LicD"/>
    <property type="match status" value="2"/>
</dbReference>
<keyword evidence="5" id="KW-0732">Signal</keyword>
<reference evidence="7" key="1">
    <citation type="journal article" date="2023" name="Mol. Phylogenet. Evol.">
        <title>Genome-scale phylogeny and comparative genomics of the fungal order Sordariales.</title>
        <authorList>
            <person name="Hensen N."/>
            <person name="Bonometti L."/>
            <person name="Westerberg I."/>
            <person name="Brannstrom I.O."/>
            <person name="Guillou S."/>
            <person name="Cros-Aarteil S."/>
            <person name="Calhoun S."/>
            <person name="Haridas S."/>
            <person name="Kuo A."/>
            <person name="Mondo S."/>
            <person name="Pangilinan J."/>
            <person name="Riley R."/>
            <person name="LaButti K."/>
            <person name="Andreopoulos B."/>
            <person name="Lipzen A."/>
            <person name="Chen C."/>
            <person name="Yan M."/>
            <person name="Daum C."/>
            <person name="Ng V."/>
            <person name="Clum A."/>
            <person name="Steindorff A."/>
            <person name="Ohm R.A."/>
            <person name="Martin F."/>
            <person name="Silar P."/>
            <person name="Natvig D.O."/>
            <person name="Lalanne C."/>
            <person name="Gautier V."/>
            <person name="Ament-Velasquez S.L."/>
            <person name="Kruys A."/>
            <person name="Hutchinson M.I."/>
            <person name="Powell A.J."/>
            <person name="Barry K."/>
            <person name="Miller A.N."/>
            <person name="Grigoriev I.V."/>
            <person name="Debuchy R."/>
            <person name="Gladieux P."/>
            <person name="Hiltunen Thoren M."/>
            <person name="Johannesson H."/>
        </authorList>
    </citation>
    <scope>NUCLEOTIDE SEQUENCE</scope>
    <source>
        <strain evidence="7">CBS 958.72</strain>
    </source>
</reference>
<gene>
    <name evidence="7" type="ORF">B0T24DRAFT_43162</name>
</gene>
<keyword evidence="8" id="KW-1185">Reference proteome</keyword>
<dbReference type="PANTHER" id="PTHR15407">
    <property type="entry name" value="FUKUTIN-RELATED"/>
    <property type="match status" value="1"/>
</dbReference>
<keyword evidence="4" id="KW-0472">Membrane</keyword>
<feature type="signal peptide" evidence="5">
    <location>
        <begin position="1"/>
        <end position="18"/>
    </location>
</feature>
<dbReference type="GO" id="GO:0016020">
    <property type="term" value="C:membrane"/>
    <property type="evidence" value="ECO:0007669"/>
    <property type="project" value="UniProtKB-SubCell"/>
</dbReference>
<dbReference type="Proteomes" id="UP001287356">
    <property type="component" value="Unassembled WGS sequence"/>
</dbReference>
<proteinExistence type="predicted"/>
<organism evidence="7 8">
    <name type="scientific">Lasiosphaeria ovina</name>
    <dbReference type="NCBI Taxonomy" id="92902"/>
    <lineage>
        <taxon>Eukaryota</taxon>
        <taxon>Fungi</taxon>
        <taxon>Dikarya</taxon>
        <taxon>Ascomycota</taxon>
        <taxon>Pezizomycotina</taxon>
        <taxon>Sordariomycetes</taxon>
        <taxon>Sordariomycetidae</taxon>
        <taxon>Sordariales</taxon>
        <taxon>Lasiosphaeriaceae</taxon>
        <taxon>Lasiosphaeria</taxon>
    </lineage>
</organism>
<dbReference type="PANTHER" id="PTHR15407:SF32">
    <property type="entry name" value="PROTEIN (MNN4), PUTATIVE (AFU_ORTHOLOGUE AFUA_1G03790)-RELATED"/>
    <property type="match status" value="1"/>
</dbReference>
<evidence type="ECO:0000259" key="6">
    <source>
        <dbReference type="Pfam" id="PF04991"/>
    </source>
</evidence>
<evidence type="ECO:0000256" key="4">
    <source>
        <dbReference type="ARBA" id="ARBA00023136"/>
    </source>
</evidence>
<accession>A0AAE0NKU3</accession>
<dbReference type="GO" id="GO:0009100">
    <property type="term" value="P:glycoprotein metabolic process"/>
    <property type="evidence" value="ECO:0007669"/>
    <property type="project" value="UniProtKB-ARBA"/>
</dbReference>
<keyword evidence="3" id="KW-1133">Transmembrane helix</keyword>
<name>A0AAE0NKU3_9PEZI</name>
<dbReference type="InterPro" id="IPR009644">
    <property type="entry name" value="FKTN/MNN4/W02B3.4-1"/>
</dbReference>
<comment type="caution">
    <text evidence="7">The sequence shown here is derived from an EMBL/GenBank/DDBJ whole genome shotgun (WGS) entry which is preliminary data.</text>
</comment>
<feature type="chain" id="PRO_5042275871" evidence="5">
    <location>
        <begin position="19"/>
        <end position="280"/>
    </location>
</feature>
<sequence length="280" mass="32481">MHICQLLLPAIVFAAVAATAPVQKRDAGFLSVRTKNTKDMSGRGGDPPEKYFHESIFHPHYDGRFAETTLNYTEQKKALRGLVQAFLVTFNDLSIETWLMHGTLLGWWWNKQILPWDSDIDVQVSETSMFFLAAYYNMSVFYHGMPGKPKGREYLLEVNPHYHNREQTDKLNVIDARWIDMESGLFIDVTTVRYNMTHSAGEGMMSCKDGHEFRDTYLFPLRNTLFEGVPAKIPYRYRELLAGEYGEKALSLTEFKNHRFDDDQMEWIPVTEEMKSRADL</sequence>
<feature type="domain" description="LicD/FKTN/FKRP nucleotidyltransferase" evidence="6">
    <location>
        <begin position="94"/>
        <end position="194"/>
    </location>
</feature>
<keyword evidence="2" id="KW-0812">Transmembrane</keyword>
<evidence type="ECO:0000256" key="3">
    <source>
        <dbReference type="ARBA" id="ARBA00022989"/>
    </source>
</evidence>
<dbReference type="EMBL" id="JAULSN010000001">
    <property type="protein sequence ID" value="KAK3383280.1"/>
    <property type="molecule type" value="Genomic_DNA"/>
</dbReference>
<reference evidence="7" key="2">
    <citation type="submission" date="2023-06" db="EMBL/GenBank/DDBJ databases">
        <authorList>
            <consortium name="Lawrence Berkeley National Laboratory"/>
            <person name="Haridas S."/>
            <person name="Hensen N."/>
            <person name="Bonometti L."/>
            <person name="Westerberg I."/>
            <person name="Brannstrom I.O."/>
            <person name="Guillou S."/>
            <person name="Cros-Aarteil S."/>
            <person name="Calhoun S."/>
            <person name="Kuo A."/>
            <person name="Mondo S."/>
            <person name="Pangilinan J."/>
            <person name="Riley R."/>
            <person name="Labutti K."/>
            <person name="Andreopoulos B."/>
            <person name="Lipzen A."/>
            <person name="Chen C."/>
            <person name="Yanf M."/>
            <person name="Daum C."/>
            <person name="Ng V."/>
            <person name="Clum A."/>
            <person name="Steindorff A."/>
            <person name="Ohm R."/>
            <person name="Martin F."/>
            <person name="Silar P."/>
            <person name="Natvig D."/>
            <person name="Lalanne C."/>
            <person name="Gautier V."/>
            <person name="Ament-Velasquez S.L."/>
            <person name="Kruys A."/>
            <person name="Hutchinson M.I."/>
            <person name="Powell A.J."/>
            <person name="Barry K."/>
            <person name="Miller A.N."/>
            <person name="Grigoriev I.V."/>
            <person name="Debuchy R."/>
            <person name="Gladieux P."/>
            <person name="Thoren M.H."/>
            <person name="Johannesson H."/>
        </authorList>
    </citation>
    <scope>NUCLEOTIDE SEQUENCE</scope>
    <source>
        <strain evidence="7">CBS 958.72</strain>
    </source>
</reference>
<evidence type="ECO:0000256" key="5">
    <source>
        <dbReference type="SAM" id="SignalP"/>
    </source>
</evidence>
<evidence type="ECO:0000256" key="2">
    <source>
        <dbReference type="ARBA" id="ARBA00022692"/>
    </source>
</evidence>
<dbReference type="AlphaFoldDB" id="A0AAE0NKU3"/>
<evidence type="ECO:0000313" key="8">
    <source>
        <dbReference type="Proteomes" id="UP001287356"/>
    </source>
</evidence>
<comment type="subcellular location">
    <subcellularLocation>
        <location evidence="1">Membrane</location>
        <topology evidence="1">Single-pass membrane protein</topology>
    </subcellularLocation>
</comment>